<evidence type="ECO:0000259" key="8">
    <source>
        <dbReference type="Pfam" id="PF00814"/>
    </source>
</evidence>
<feature type="binding site" evidence="7">
    <location>
        <position position="237"/>
    </location>
    <ligand>
        <name>substrate</name>
    </ligand>
</feature>
<dbReference type="AlphaFoldDB" id="A0A2M6XCQ2"/>
<keyword evidence="2 7" id="KW-0808">Transferase</keyword>
<keyword evidence="4 7" id="KW-0479">Metal-binding</keyword>
<dbReference type="SUPFAM" id="SSF53067">
    <property type="entry name" value="Actin-like ATPase domain"/>
    <property type="match status" value="2"/>
</dbReference>
<evidence type="ECO:0000256" key="2">
    <source>
        <dbReference type="ARBA" id="ARBA00022679"/>
    </source>
</evidence>
<keyword evidence="3 7" id="KW-0819">tRNA processing</keyword>
<evidence type="ECO:0000256" key="4">
    <source>
        <dbReference type="ARBA" id="ARBA00022723"/>
    </source>
</evidence>
<evidence type="ECO:0000256" key="6">
    <source>
        <dbReference type="ARBA" id="ARBA00023315"/>
    </source>
</evidence>
<evidence type="ECO:0000313" key="9">
    <source>
        <dbReference type="EMBL" id="PIU03444.1"/>
    </source>
</evidence>
<dbReference type="GO" id="GO:0005506">
    <property type="term" value="F:iron ion binding"/>
    <property type="evidence" value="ECO:0007669"/>
    <property type="project" value="UniProtKB-UniRule"/>
</dbReference>
<keyword evidence="5 7" id="KW-0408">Iron</keyword>
<feature type="binding site" evidence="7">
    <location>
        <position position="250"/>
    </location>
    <ligand>
        <name>substrate</name>
    </ligand>
</feature>
<feature type="domain" description="Gcp-like" evidence="8">
    <location>
        <begin position="104"/>
        <end position="158"/>
    </location>
</feature>
<feature type="domain" description="Gcp-like" evidence="8">
    <location>
        <begin position="23"/>
        <end position="70"/>
    </location>
</feature>
<dbReference type="EC" id="2.3.1.234" evidence="7"/>
<dbReference type="Pfam" id="PF00814">
    <property type="entry name" value="TsaD"/>
    <property type="match status" value="3"/>
</dbReference>
<name>A0A2M6XCQ2_9BACT</name>
<comment type="caution">
    <text evidence="9">The sequence shown here is derived from an EMBL/GenBank/DDBJ whole genome shotgun (WGS) entry which is preliminary data.</text>
</comment>
<protein>
    <recommendedName>
        <fullName evidence="7">tRNA N6-adenosine threonylcarbamoyltransferase</fullName>
        <ecNumber evidence="7">2.3.1.234</ecNumber>
    </recommendedName>
    <alternativeName>
        <fullName evidence="7">N6-L-threonylcarbamoyladenine synthase</fullName>
        <shortName evidence="7">t(6)A synthase</shortName>
    </alternativeName>
    <alternativeName>
        <fullName evidence="7">t(6)A37 threonylcarbamoyladenosine biosynthesis protein TsaD</fullName>
    </alternativeName>
    <alternativeName>
        <fullName evidence="7">tRNA threonylcarbamoyladenosine biosynthesis protein TsaD</fullName>
    </alternativeName>
</protein>
<keyword evidence="1 7" id="KW-0963">Cytoplasm</keyword>
<keyword evidence="6 7" id="KW-0012">Acyltransferase</keyword>
<dbReference type="PROSITE" id="PS01016">
    <property type="entry name" value="GLYCOPROTEASE"/>
    <property type="match status" value="1"/>
</dbReference>
<dbReference type="Gene3D" id="3.30.420.40">
    <property type="match status" value="2"/>
</dbReference>
<feature type="binding site" evidence="7">
    <location>
        <position position="145"/>
    </location>
    <ligand>
        <name>Fe cation</name>
        <dbReference type="ChEBI" id="CHEBI:24875"/>
    </ligand>
</feature>
<dbReference type="Proteomes" id="UP000228996">
    <property type="component" value="Unassembled WGS sequence"/>
</dbReference>
<evidence type="ECO:0000256" key="3">
    <source>
        <dbReference type="ARBA" id="ARBA00022694"/>
    </source>
</evidence>
<gene>
    <name evidence="7" type="primary">tsaD</name>
    <name evidence="9" type="ORF">COT44_03300</name>
</gene>
<evidence type="ECO:0000256" key="1">
    <source>
        <dbReference type="ARBA" id="ARBA00022490"/>
    </source>
</evidence>
<dbReference type="CDD" id="cd24133">
    <property type="entry name" value="ASKHA_NBD_TsaD_bac"/>
    <property type="match status" value="1"/>
</dbReference>
<feature type="binding site" evidence="7">
    <location>
        <position position="351"/>
    </location>
    <ligand>
        <name>substrate</name>
    </ligand>
</feature>
<comment type="catalytic activity">
    <reaction evidence="7">
        <text>L-threonylcarbamoyladenylate + adenosine(37) in tRNA = N(6)-L-threonylcarbamoyladenosine(37) in tRNA + AMP + H(+)</text>
        <dbReference type="Rhea" id="RHEA:37059"/>
        <dbReference type="Rhea" id="RHEA-COMP:10162"/>
        <dbReference type="Rhea" id="RHEA-COMP:10163"/>
        <dbReference type="ChEBI" id="CHEBI:15378"/>
        <dbReference type="ChEBI" id="CHEBI:73682"/>
        <dbReference type="ChEBI" id="CHEBI:74411"/>
        <dbReference type="ChEBI" id="CHEBI:74418"/>
        <dbReference type="ChEBI" id="CHEBI:456215"/>
        <dbReference type="EC" id="2.3.1.234"/>
    </reaction>
</comment>
<comment type="similarity">
    <text evidence="7">Belongs to the KAE1 / TsaD family.</text>
</comment>
<reference evidence="10" key="1">
    <citation type="submission" date="2017-09" db="EMBL/GenBank/DDBJ databases">
        <title>Depth-based differentiation of microbial function through sediment-hosted aquifers and enrichment of novel symbionts in the deep terrestrial subsurface.</title>
        <authorList>
            <person name="Probst A.J."/>
            <person name="Ladd B."/>
            <person name="Jarett J.K."/>
            <person name="Geller-Mcgrath D.E."/>
            <person name="Sieber C.M.K."/>
            <person name="Emerson J.B."/>
            <person name="Anantharaman K."/>
            <person name="Thomas B.C."/>
            <person name="Malmstrom R."/>
            <person name="Stieglmeier M."/>
            <person name="Klingl A."/>
            <person name="Woyke T."/>
            <person name="Ryan C.M."/>
            <person name="Banfield J.F."/>
        </authorList>
    </citation>
    <scope>NUCLEOTIDE SEQUENCE [LARGE SCALE GENOMIC DNA]</scope>
</reference>
<dbReference type="InterPro" id="IPR022450">
    <property type="entry name" value="TsaD"/>
</dbReference>
<organism evidence="9 10">
    <name type="scientific">Candidatus Shapirobacteria bacterium CG08_land_8_20_14_0_20_39_18</name>
    <dbReference type="NCBI Taxonomy" id="1974883"/>
    <lineage>
        <taxon>Bacteria</taxon>
        <taxon>Candidatus Shapironibacteriota</taxon>
    </lineage>
</organism>
<comment type="cofactor">
    <cofactor evidence="7">
        <name>Fe(2+)</name>
        <dbReference type="ChEBI" id="CHEBI:29033"/>
    </cofactor>
    <text evidence="7">Binds 1 Fe(2+) ion per subunit.</text>
</comment>
<feature type="binding site" evidence="7">
    <location>
        <position position="381"/>
    </location>
    <ligand>
        <name>Fe cation</name>
        <dbReference type="ChEBI" id="CHEBI:24875"/>
    </ligand>
</feature>
<dbReference type="InterPro" id="IPR000905">
    <property type="entry name" value="Gcp-like_dom"/>
</dbReference>
<feature type="binding site" evidence="7">
    <location>
        <position position="149"/>
    </location>
    <ligand>
        <name>Fe cation</name>
        <dbReference type="ChEBI" id="CHEBI:24875"/>
    </ligand>
</feature>
<dbReference type="InterPro" id="IPR043129">
    <property type="entry name" value="ATPase_NBD"/>
</dbReference>
<evidence type="ECO:0000256" key="7">
    <source>
        <dbReference type="HAMAP-Rule" id="MF_01445"/>
    </source>
</evidence>
<sequence>MKILAIESSCDETAAAIVEDGTKILSNVVASSVEMHAKTGGIIPEVAAREQVKCIIPVIQEALNRTDFSKSVKQYNSETVIGKTVKKVTEITDYCSTDSPLNRFTDIDAIAVTVGPGLVGSLLVGIETAKTLAYLWQKPIVPINHLVGHIYANWLNTSKPVEQLNRTTAVGKTVKKVTEITDYCSTDLPFHCFTEPNFPAIALVVSGGHTDLVLMKNHGKIEWLGGTRDDAGGECFDKSARLLDLPYPGGPSISAAAQQYSNITIKQSAIRLPRPLMDEDNFDFSFSGLKTAVLREVQDLKNNQQYNNITVEQLSYELQEAITDVLVTKTIRAAEKYKVKSILLAGGVSANQRLREKMHLKFKNLKFKIEFWCPPPKLCTDNAAYIASCAYFNYKPVPWQDIKVNPGLTISDKI</sequence>
<dbReference type="PANTHER" id="PTHR11735">
    <property type="entry name" value="TRNA N6-ADENOSINE THREONYLCARBAMOYLTRANSFERASE"/>
    <property type="match status" value="1"/>
</dbReference>
<evidence type="ECO:0000256" key="5">
    <source>
        <dbReference type="ARBA" id="ARBA00023004"/>
    </source>
</evidence>
<feature type="domain" description="Gcp-like" evidence="8">
    <location>
        <begin position="195"/>
        <end position="387"/>
    </location>
</feature>
<proteinExistence type="inferred from homology"/>
<dbReference type="EMBL" id="PEYO01000017">
    <property type="protein sequence ID" value="PIU03444.1"/>
    <property type="molecule type" value="Genomic_DNA"/>
</dbReference>
<dbReference type="GO" id="GO:0061711">
    <property type="term" value="F:tRNA N(6)-L-threonylcarbamoyladenine synthase activity"/>
    <property type="evidence" value="ECO:0007669"/>
    <property type="project" value="UniProtKB-EC"/>
</dbReference>
<dbReference type="GO" id="GO:0005737">
    <property type="term" value="C:cytoplasm"/>
    <property type="evidence" value="ECO:0007669"/>
    <property type="project" value="UniProtKB-SubCell"/>
</dbReference>
<dbReference type="GO" id="GO:0002949">
    <property type="term" value="P:tRNA threonylcarbamoyladenosine modification"/>
    <property type="evidence" value="ECO:0007669"/>
    <property type="project" value="UniProtKB-UniRule"/>
</dbReference>
<comment type="caution">
    <text evidence="7">Lacks conserved residue(s) required for the propagation of feature annotation.</text>
</comment>
<feature type="binding site" evidence="7">
    <location>
        <begin position="204"/>
        <end position="208"/>
    </location>
    <ligand>
        <name>substrate</name>
    </ligand>
</feature>
<dbReference type="PANTHER" id="PTHR11735:SF6">
    <property type="entry name" value="TRNA N6-ADENOSINE THREONYLCARBAMOYLTRANSFERASE, MITOCHONDRIAL"/>
    <property type="match status" value="1"/>
</dbReference>
<dbReference type="HAMAP" id="MF_01445">
    <property type="entry name" value="TsaD"/>
    <property type="match status" value="1"/>
</dbReference>
<comment type="subcellular location">
    <subcellularLocation>
        <location evidence="7">Cytoplasm</location>
    </subcellularLocation>
</comment>
<dbReference type="FunFam" id="3.30.420.40:FF:000040">
    <property type="entry name" value="tRNA N6-adenosine threonylcarbamoyltransferase"/>
    <property type="match status" value="1"/>
</dbReference>
<accession>A0A2M6XCQ2</accession>
<dbReference type="InterPro" id="IPR017860">
    <property type="entry name" value="Peptidase_M22_CS"/>
</dbReference>
<evidence type="ECO:0000313" key="10">
    <source>
        <dbReference type="Proteomes" id="UP000228996"/>
    </source>
</evidence>
<comment type="function">
    <text evidence="7">Required for the formation of a threonylcarbamoyl group on adenosine at position 37 (t(6)A37) in tRNAs that read codons beginning with adenine. Is involved in the transfer of the threonylcarbamoyl moiety of threonylcarbamoyl-AMP (TC-AMP) to the N6 group of A37, together with TsaE and TsaB. TsaD likely plays a direct catalytic role in this reaction.</text>
</comment>